<evidence type="ECO:0000256" key="6">
    <source>
        <dbReference type="ARBA" id="ARBA00023051"/>
    </source>
</evidence>
<evidence type="ECO:0000256" key="3">
    <source>
        <dbReference type="ARBA" id="ARBA00022598"/>
    </source>
</evidence>
<dbReference type="InterPro" id="IPR045851">
    <property type="entry name" value="AMP-bd_C_sf"/>
</dbReference>
<evidence type="ECO:0008006" key="11">
    <source>
        <dbReference type="Google" id="ProtNLM"/>
    </source>
</evidence>
<comment type="similarity">
    <text evidence="2">Belongs to the ATP-dependent AMP-binding enzyme family.</text>
</comment>
<dbReference type="GO" id="GO:0050563">
    <property type="term" value="F:trans-feruloyl-CoA synthase activity"/>
    <property type="evidence" value="ECO:0007669"/>
    <property type="project" value="UniProtKB-ARBA"/>
</dbReference>
<keyword evidence="10" id="KW-1185">Reference proteome</keyword>
<dbReference type="GO" id="GO:0005524">
    <property type="term" value="F:ATP binding"/>
    <property type="evidence" value="ECO:0007669"/>
    <property type="project" value="UniProtKB-KW"/>
</dbReference>
<dbReference type="Pfam" id="PF13193">
    <property type="entry name" value="AMP-binding_C"/>
    <property type="match status" value="2"/>
</dbReference>
<feature type="domain" description="AMP-binding enzyme C-terminal" evidence="8">
    <location>
        <begin position="355"/>
        <end position="430"/>
    </location>
</feature>
<dbReference type="Proteomes" id="UP000823749">
    <property type="component" value="Chromosome 1"/>
</dbReference>
<organism evidence="9 10">
    <name type="scientific">Rhododendron griersonianum</name>
    <dbReference type="NCBI Taxonomy" id="479676"/>
    <lineage>
        <taxon>Eukaryota</taxon>
        <taxon>Viridiplantae</taxon>
        <taxon>Streptophyta</taxon>
        <taxon>Embryophyta</taxon>
        <taxon>Tracheophyta</taxon>
        <taxon>Spermatophyta</taxon>
        <taxon>Magnoliopsida</taxon>
        <taxon>eudicotyledons</taxon>
        <taxon>Gunneridae</taxon>
        <taxon>Pentapetalae</taxon>
        <taxon>asterids</taxon>
        <taxon>Ericales</taxon>
        <taxon>Ericaceae</taxon>
        <taxon>Ericoideae</taxon>
        <taxon>Rhodoreae</taxon>
        <taxon>Rhododendron</taxon>
    </lineage>
</organism>
<name>A0AAV6LN86_9ERIC</name>
<feature type="domain" description="AMP-binding enzyme C-terminal" evidence="8">
    <location>
        <begin position="954"/>
        <end position="1046"/>
    </location>
</feature>
<keyword evidence="5" id="KW-0067">ATP-binding</keyword>
<evidence type="ECO:0000256" key="1">
    <source>
        <dbReference type="ARBA" id="ARBA00004930"/>
    </source>
</evidence>
<keyword evidence="3" id="KW-0436">Ligase</keyword>
<proteinExistence type="inferred from homology"/>
<accession>A0AAV6LN86</accession>
<dbReference type="FunFam" id="3.30.300.30:FF:000007">
    <property type="entry name" value="4-coumarate--CoA ligase 2"/>
    <property type="match status" value="1"/>
</dbReference>
<evidence type="ECO:0000313" key="9">
    <source>
        <dbReference type="EMBL" id="KAG5566648.1"/>
    </source>
</evidence>
<comment type="pathway">
    <text evidence="1">Phytoalexin biosynthesis; 3,4',5-trihydroxystilbene biosynthesis; 3,4',5-trihydroxystilbene from trans-4-coumarate: step 1/2.</text>
</comment>
<reference evidence="9" key="1">
    <citation type="submission" date="2020-08" db="EMBL/GenBank/DDBJ databases">
        <title>Plant Genome Project.</title>
        <authorList>
            <person name="Zhang R.-G."/>
        </authorList>
    </citation>
    <scope>NUCLEOTIDE SEQUENCE</scope>
    <source>
        <strain evidence="9">WSP0</strain>
        <tissue evidence="9">Leaf</tissue>
    </source>
</reference>
<dbReference type="InterPro" id="IPR020845">
    <property type="entry name" value="AMP-binding_CS"/>
</dbReference>
<dbReference type="InterPro" id="IPR000873">
    <property type="entry name" value="AMP-dep_synth/lig_dom"/>
</dbReference>
<sequence length="1060" mass="115541">MVSFLFRNSSSYADRPALINADTGHTLTFSQFKSTVAKLSHAFLHQLGIKKNVVLIFSPNSIQFPICFFTIIAIGAIATTVNPAYTVSEIAKQVNDCKPKVIITVPELWDKVKGFGLNYVMIGSEKNSNLIGINSNSKVTWLIDLVKDSGSVSDLLPVAEIKSNDTAALLYSSGTTGLKGGWDCVDGEIRFGDVLRAVEKYRVAHLWVVPPIVLALAKNSVLRKYDVSSVRQIVSAAAPLGKDSMEECAKNFPQAVVIQGLGMTESCGIVSIENPRLGTRHSGSVGLLVPGVESQIVDVDTLKPLPPKQLGEIWVRGANMMQGDLGYFDEDGQLFIIDRLKELIKCNGFQIAPAELEGLLVSHPEILDAVVFPLPDAKAGEVPVANIICSPTSSLTEEDVQKFIADQVAPFKRMRRVKFVDSVPKTAAGKILRRVLIEEVRWKSSLFLLQSASSPPLPCSDGTKKIQKETDMYSVNTTTNPNGALPKSSSTTNPNQMEISGYGRDGIYRSLRPPLLLPKDPNLSMVSFLFRNSSSYPDKPALIDADSGHTLTFSQFKSTVAKLSHAFLNQLGIKKNDVVLIFAPNSIQFPISFFAVVAIGAIATTVNPLYTVPEVSKQIKDCKPKVIITVPELWDKVKGFGLDYVIMGSEKNSDLVGLSSDSKVTWLIDLLNNSGSVSDSFPAAAIKSSDTAALLYSSGTTGLSKGVVLTHRNFVAAALMVTADQELAGEMHNLFLCVLPMFHVFGLAVIMYAELQRGDGIVSMAKFDLEMVLRAVEKYRVTHLWIVPPIVLALAKNSVVKKYDLSSLRQIGSGAAPLGKDLMAECAKNFPQAVVLQGFGMTETCGIVSVENPRLGPRHSGSAGLLAPGVESQIVGVDTLKPLPPKQLGEIWVRGANMMKGYYNNPQATRDTIDKQGWVRTGDLGYFDEQGQLFVVDRIKELIKYKGYQIAPAELEGLLVSHPEILDAVVIPFPNVEAGEVPVAYVVRSPTSSLTAEDVQKFIAEQEEWENEMLNKQVSFLLQVAPFKRLRRVTFINSVPKTASGKILRRELIQSVKSKI</sequence>
<dbReference type="InterPro" id="IPR042099">
    <property type="entry name" value="ANL_N_sf"/>
</dbReference>
<dbReference type="PANTHER" id="PTHR24096">
    <property type="entry name" value="LONG-CHAIN-FATTY-ACID--COA LIGASE"/>
    <property type="match status" value="1"/>
</dbReference>
<evidence type="ECO:0000256" key="5">
    <source>
        <dbReference type="ARBA" id="ARBA00022840"/>
    </source>
</evidence>
<dbReference type="InterPro" id="IPR025110">
    <property type="entry name" value="AMP-bd_C"/>
</dbReference>
<dbReference type="SUPFAM" id="SSF56801">
    <property type="entry name" value="Acetyl-CoA synthetase-like"/>
    <property type="match status" value="2"/>
</dbReference>
<evidence type="ECO:0000259" key="8">
    <source>
        <dbReference type="Pfam" id="PF13193"/>
    </source>
</evidence>
<dbReference type="PANTHER" id="PTHR24096:SF425">
    <property type="entry name" value="4-COUMARATE--COA LIGASE-LIKE 7"/>
    <property type="match status" value="1"/>
</dbReference>
<dbReference type="Pfam" id="PF00501">
    <property type="entry name" value="AMP-binding"/>
    <property type="match status" value="3"/>
</dbReference>
<dbReference type="Gene3D" id="3.40.50.12780">
    <property type="entry name" value="N-terminal domain of ligase-like"/>
    <property type="match status" value="3"/>
</dbReference>
<evidence type="ECO:0000256" key="4">
    <source>
        <dbReference type="ARBA" id="ARBA00022741"/>
    </source>
</evidence>
<gene>
    <name evidence="9" type="ORF">RHGRI_002266</name>
</gene>
<dbReference type="Gene3D" id="3.30.300.30">
    <property type="match status" value="2"/>
</dbReference>
<protein>
    <recommendedName>
        <fullName evidence="11">4-coumarate--CoA ligase</fullName>
    </recommendedName>
</protein>
<evidence type="ECO:0000259" key="7">
    <source>
        <dbReference type="Pfam" id="PF00501"/>
    </source>
</evidence>
<evidence type="ECO:0000256" key="2">
    <source>
        <dbReference type="ARBA" id="ARBA00006432"/>
    </source>
</evidence>
<dbReference type="EMBL" id="JACTNZ010000001">
    <property type="protein sequence ID" value="KAG5566648.1"/>
    <property type="molecule type" value="Genomic_DNA"/>
</dbReference>
<dbReference type="CDD" id="cd05904">
    <property type="entry name" value="4CL"/>
    <property type="match status" value="1"/>
</dbReference>
<dbReference type="FunFam" id="3.40.50.12780:FF:000003">
    <property type="entry name" value="Long-chain-fatty-acid--CoA ligase FadD"/>
    <property type="match status" value="1"/>
</dbReference>
<feature type="domain" description="AMP-dependent synthetase/ligase" evidence="7">
    <location>
        <begin position="193"/>
        <end position="323"/>
    </location>
</feature>
<keyword evidence="4" id="KW-0547">Nucleotide-binding</keyword>
<comment type="caution">
    <text evidence="9">The sequence shown here is derived from an EMBL/GenBank/DDBJ whole genome shotgun (WGS) entry which is preliminary data.</text>
</comment>
<keyword evidence="6" id="KW-0587">Phenylpropanoid metabolism</keyword>
<dbReference type="GO" id="GO:0106286">
    <property type="term" value="F:(E)-caffeate-CoA ligase activity"/>
    <property type="evidence" value="ECO:0007669"/>
    <property type="project" value="UniProtKB-ARBA"/>
</dbReference>
<feature type="domain" description="AMP-dependent synthetase/ligase" evidence="7">
    <location>
        <begin position="531"/>
        <end position="903"/>
    </location>
</feature>
<dbReference type="GO" id="GO:0009698">
    <property type="term" value="P:phenylpropanoid metabolic process"/>
    <property type="evidence" value="ECO:0007669"/>
    <property type="project" value="UniProtKB-KW"/>
</dbReference>
<evidence type="ECO:0000313" key="10">
    <source>
        <dbReference type="Proteomes" id="UP000823749"/>
    </source>
</evidence>
<dbReference type="AlphaFoldDB" id="A0AAV6LN86"/>
<dbReference type="PROSITE" id="PS00455">
    <property type="entry name" value="AMP_BINDING"/>
    <property type="match status" value="1"/>
</dbReference>
<feature type="domain" description="AMP-dependent synthetase/ligase" evidence="7">
    <location>
        <begin position="7"/>
        <end position="178"/>
    </location>
</feature>